<feature type="chain" id="PRO_5035245813" description="Neutral ceramidase" evidence="8">
    <location>
        <begin position="19"/>
        <end position="690"/>
    </location>
</feature>
<evidence type="ECO:0000256" key="8">
    <source>
        <dbReference type="SAM" id="SignalP"/>
    </source>
</evidence>
<feature type="domain" description="Neutral/alkaline non-lysosomal ceramidase C-terminal" evidence="10">
    <location>
        <begin position="527"/>
        <end position="688"/>
    </location>
</feature>
<sequence length="690" mass="76200">MALFAFVILSALSIGCHSYKIGIGIADITGPPAEVAFMGYAHPDQKGQGLHLRQFARSYIIDDGQTRMVFVSADCGMIGTYLRKEVIKRLKNDYKNLYTEGNVMISGTHTHSTPGGFLMDVIFDLNTYGFVRDTFEAYANGITRSISRAHSRLTEGKIFVTRGEVFNANINRSPTAYLQNPADERARYTYDVDKTFTQLKFMSKNKPIGVITWFAVHPTSMNNTNKLVSSDNVGYASVLFEQRINKKFTKFIGKGPFVAAFASTNLGDVSPNIKGPKCQKSGLPCDAQTSTCKDKTDSCIASGPGKDMFESTSIIANRIVERAWEAFQSEGFELKGPLGIVHQYVDMPSQTAPWTDPKTGRTKMVNGCLAAMGYSFAAGTTDGPGAFSFKQGTTSTNPLWNALTYLLAPPSPKQIACQSPKPILLSTGEMNFPFEWQPSVVSTQLAKIGGMAIACVPGEFTTMSGRRLREKIAKELGLFGPERVIVAGLCNTYSDYITTPEEYQVQRYEGASTIFGPHTLTIYLEQYRKLATHLKNGVIPEPGPEIPASFSDLISLLPPVIFDSAGWGKNFGDVKVEPEQVVQIGSTVSAVFVSGHPRNGYHQEGSYLFIERHGDDGKWEVEATDANWETKFIWRRLNGLLGTSEAEVRWTIPERTPTGTYRIRHFGHFKYVYGRIDPYTGVTSTFQVVN</sequence>
<dbReference type="GO" id="GO:0005576">
    <property type="term" value="C:extracellular region"/>
    <property type="evidence" value="ECO:0007669"/>
    <property type="project" value="TreeGrafter"/>
</dbReference>
<name>A0A8I6SMU2_CIMLE</name>
<comment type="similarity">
    <text evidence="1 7">Belongs to the neutral ceramidase family.</text>
</comment>
<comment type="catalytic activity">
    <reaction evidence="7">
        <text>an N-acylsphing-4-enine + H2O = sphing-4-enine + a fatty acid</text>
        <dbReference type="Rhea" id="RHEA:20856"/>
        <dbReference type="ChEBI" id="CHEBI:15377"/>
        <dbReference type="ChEBI" id="CHEBI:28868"/>
        <dbReference type="ChEBI" id="CHEBI:52639"/>
        <dbReference type="ChEBI" id="CHEBI:57756"/>
        <dbReference type="EC" id="3.5.1.23"/>
    </reaction>
</comment>
<dbReference type="AlphaFoldDB" id="A0A8I6SMU2"/>
<reference evidence="11" key="1">
    <citation type="submission" date="2022-01" db="UniProtKB">
        <authorList>
            <consortium name="EnsemblMetazoa"/>
        </authorList>
    </citation>
    <scope>IDENTIFICATION</scope>
</reference>
<dbReference type="PANTHER" id="PTHR12670:SF1">
    <property type="entry name" value="NEUTRAL CERAMIDASE"/>
    <property type="match status" value="1"/>
</dbReference>
<protein>
    <recommendedName>
        <fullName evidence="3 7">Neutral ceramidase</fullName>
        <ecNumber evidence="2 7">3.5.1.23</ecNumber>
    </recommendedName>
</protein>
<evidence type="ECO:0000259" key="9">
    <source>
        <dbReference type="Pfam" id="PF04734"/>
    </source>
</evidence>
<dbReference type="PANTHER" id="PTHR12670">
    <property type="entry name" value="CERAMIDASE"/>
    <property type="match status" value="1"/>
</dbReference>
<dbReference type="InterPro" id="IPR038445">
    <property type="entry name" value="NCDase_C_sf"/>
</dbReference>
<keyword evidence="6" id="KW-0862">Zinc</keyword>
<dbReference type="Pfam" id="PF04734">
    <property type="entry name" value="Ceramidase_alk"/>
    <property type="match status" value="1"/>
</dbReference>
<evidence type="ECO:0000313" key="11">
    <source>
        <dbReference type="EnsemblMetazoa" id="XP_024085033.1"/>
    </source>
</evidence>
<feature type="binding site" evidence="6">
    <location>
        <position position="109"/>
    </location>
    <ligand>
        <name>Zn(2+)</name>
        <dbReference type="ChEBI" id="CHEBI:29105"/>
    </ligand>
</feature>
<dbReference type="Gene3D" id="2.60.40.2300">
    <property type="entry name" value="Neutral/alkaline non-lysosomal ceramidase, C-terminal domain"/>
    <property type="match status" value="1"/>
</dbReference>
<dbReference type="KEGG" id="clec:106665047"/>
<evidence type="ECO:0000256" key="5">
    <source>
        <dbReference type="PIRSR" id="PIRSR606823-1"/>
    </source>
</evidence>
<keyword evidence="7" id="KW-0746">Sphingolipid metabolism</keyword>
<comment type="cofactor">
    <cofactor evidence="6">
        <name>Zn(2+)</name>
        <dbReference type="ChEBI" id="CHEBI:29105"/>
    </cofactor>
    <text evidence="6">Binds 1 zinc ion per subunit.</text>
</comment>
<feature type="signal peptide" evidence="8">
    <location>
        <begin position="1"/>
        <end position="18"/>
    </location>
</feature>
<dbReference type="GO" id="GO:0042759">
    <property type="term" value="P:long-chain fatty acid biosynthetic process"/>
    <property type="evidence" value="ECO:0007669"/>
    <property type="project" value="TreeGrafter"/>
</dbReference>
<dbReference type="InterPro" id="IPR031331">
    <property type="entry name" value="NEUT/ALK_ceramidase_C"/>
</dbReference>
<keyword evidence="4 7" id="KW-0378">Hydrolase</keyword>
<evidence type="ECO:0000256" key="2">
    <source>
        <dbReference type="ARBA" id="ARBA00011891"/>
    </source>
</evidence>
<feature type="active site" description="Nucleophile" evidence="5">
    <location>
        <position position="270"/>
    </location>
</feature>
<dbReference type="GO" id="GO:0046514">
    <property type="term" value="P:ceramide catabolic process"/>
    <property type="evidence" value="ECO:0007669"/>
    <property type="project" value="InterPro"/>
</dbReference>
<dbReference type="GO" id="GO:0046512">
    <property type="term" value="P:sphingosine biosynthetic process"/>
    <property type="evidence" value="ECO:0007669"/>
    <property type="project" value="TreeGrafter"/>
</dbReference>
<evidence type="ECO:0000256" key="6">
    <source>
        <dbReference type="PIRSR" id="PIRSR606823-2"/>
    </source>
</evidence>
<dbReference type="EC" id="3.5.1.23" evidence="2 7"/>
<accession>A0A8I6SMU2</accession>
<dbReference type="OrthoDB" id="191371at2759"/>
<evidence type="ECO:0000256" key="4">
    <source>
        <dbReference type="ARBA" id="ARBA00022801"/>
    </source>
</evidence>
<dbReference type="GO" id="GO:0016020">
    <property type="term" value="C:membrane"/>
    <property type="evidence" value="ECO:0007669"/>
    <property type="project" value="GOC"/>
</dbReference>
<proteinExistence type="inferred from homology"/>
<dbReference type="InterPro" id="IPR006823">
    <property type="entry name" value="Ceramidase_alk"/>
</dbReference>
<feature type="binding site" evidence="6">
    <location>
        <position position="217"/>
    </location>
    <ligand>
        <name>Zn(2+)</name>
        <dbReference type="ChEBI" id="CHEBI:29105"/>
    </ligand>
</feature>
<feature type="binding site" evidence="6">
    <location>
        <position position="459"/>
    </location>
    <ligand>
        <name>Zn(2+)</name>
        <dbReference type="ChEBI" id="CHEBI:29105"/>
    </ligand>
</feature>
<feature type="binding site" evidence="6">
    <location>
        <position position="496"/>
    </location>
    <ligand>
        <name>Zn(2+)</name>
        <dbReference type="ChEBI" id="CHEBI:29105"/>
    </ligand>
</feature>
<keyword evidence="7" id="KW-0443">Lipid metabolism</keyword>
<evidence type="ECO:0000259" key="10">
    <source>
        <dbReference type="Pfam" id="PF17048"/>
    </source>
</evidence>
<dbReference type="GO" id="GO:0017040">
    <property type="term" value="F:N-acylsphingosine amidohydrolase activity"/>
    <property type="evidence" value="ECO:0007669"/>
    <property type="project" value="UniProtKB-UniRule"/>
</dbReference>
<dbReference type="RefSeq" id="XP_024085033.1">
    <property type="nucleotide sequence ID" value="XM_024229265.1"/>
</dbReference>
<organism evidence="11 12">
    <name type="scientific">Cimex lectularius</name>
    <name type="common">Bed bug</name>
    <name type="synonym">Acanthia lectularia</name>
    <dbReference type="NCBI Taxonomy" id="79782"/>
    <lineage>
        <taxon>Eukaryota</taxon>
        <taxon>Metazoa</taxon>
        <taxon>Ecdysozoa</taxon>
        <taxon>Arthropoda</taxon>
        <taxon>Hexapoda</taxon>
        <taxon>Insecta</taxon>
        <taxon>Pterygota</taxon>
        <taxon>Neoptera</taxon>
        <taxon>Paraneoptera</taxon>
        <taxon>Hemiptera</taxon>
        <taxon>Heteroptera</taxon>
        <taxon>Panheteroptera</taxon>
        <taxon>Cimicomorpha</taxon>
        <taxon>Cimicidae</taxon>
        <taxon>Cimex</taxon>
    </lineage>
</organism>
<dbReference type="GeneID" id="106665047"/>
<dbReference type="OMA" id="GTTVQTC"/>
<dbReference type="EnsemblMetazoa" id="XM_024229265.1">
    <property type="protein sequence ID" value="XP_024085033.1"/>
    <property type="gene ID" value="LOC106665047"/>
</dbReference>
<dbReference type="Proteomes" id="UP000494040">
    <property type="component" value="Unassembled WGS sequence"/>
</dbReference>
<keyword evidence="12" id="KW-1185">Reference proteome</keyword>
<dbReference type="Pfam" id="PF17048">
    <property type="entry name" value="Ceramidse_alk_C"/>
    <property type="match status" value="1"/>
</dbReference>
<dbReference type="CTD" id="43618"/>
<dbReference type="InterPro" id="IPR031329">
    <property type="entry name" value="NEUT/ALK_ceramidase_N"/>
</dbReference>
<keyword evidence="6" id="KW-0479">Metal-binding</keyword>
<dbReference type="GO" id="GO:0046872">
    <property type="term" value="F:metal ion binding"/>
    <property type="evidence" value="ECO:0007669"/>
    <property type="project" value="UniProtKB-KW"/>
</dbReference>
<evidence type="ECO:0000256" key="3">
    <source>
        <dbReference type="ARBA" id="ARBA00019235"/>
    </source>
</evidence>
<evidence type="ECO:0000256" key="7">
    <source>
        <dbReference type="RuleBase" id="RU366019"/>
    </source>
</evidence>
<feature type="domain" description="Neutral/alkaline non-lysosomal ceramidase N-terminal" evidence="9">
    <location>
        <begin position="19"/>
        <end position="524"/>
    </location>
</feature>
<keyword evidence="8" id="KW-0732">Signal</keyword>
<evidence type="ECO:0000313" key="12">
    <source>
        <dbReference type="Proteomes" id="UP000494040"/>
    </source>
</evidence>
<evidence type="ECO:0000256" key="1">
    <source>
        <dbReference type="ARBA" id="ARBA00009835"/>
    </source>
</evidence>